<name>A0A7C9AS62_OPUST</name>
<reference evidence="1" key="1">
    <citation type="journal article" date="2013" name="J. Plant Res.">
        <title>Effect of fungi and light on seed germination of three Opuntia species from semiarid lands of central Mexico.</title>
        <authorList>
            <person name="Delgado-Sanchez P."/>
            <person name="Jimenez-Bremont J.F."/>
            <person name="Guerrero-Gonzalez Mde L."/>
            <person name="Flores J."/>
        </authorList>
    </citation>
    <scope>NUCLEOTIDE SEQUENCE</scope>
    <source>
        <tissue evidence="1">Cladode</tissue>
    </source>
</reference>
<sequence length="134" mass="15440">MQAVCKNLCNHIGLRFQSLSATNKIMLIALFYRILPIDLPLNLCNSLKQVTLFILPHNILLKTQLILFAGNPILQQIAAKSRQFNRIASRRGRQRTFEACRRCTRTRGERRRMAGILLEPTRRIMVGTMVECCQ</sequence>
<dbReference type="AlphaFoldDB" id="A0A7C9AS62"/>
<dbReference type="EMBL" id="GISG01260977">
    <property type="protein sequence ID" value="MBA4673857.1"/>
    <property type="molecule type" value="Transcribed_RNA"/>
</dbReference>
<proteinExistence type="predicted"/>
<accession>A0A7C9AS62</accession>
<organism evidence="1">
    <name type="scientific">Opuntia streptacantha</name>
    <name type="common">Prickly pear cactus</name>
    <name type="synonym">Opuntia cardona</name>
    <dbReference type="NCBI Taxonomy" id="393608"/>
    <lineage>
        <taxon>Eukaryota</taxon>
        <taxon>Viridiplantae</taxon>
        <taxon>Streptophyta</taxon>
        <taxon>Embryophyta</taxon>
        <taxon>Tracheophyta</taxon>
        <taxon>Spermatophyta</taxon>
        <taxon>Magnoliopsida</taxon>
        <taxon>eudicotyledons</taxon>
        <taxon>Gunneridae</taxon>
        <taxon>Pentapetalae</taxon>
        <taxon>Caryophyllales</taxon>
        <taxon>Cactineae</taxon>
        <taxon>Cactaceae</taxon>
        <taxon>Opuntioideae</taxon>
        <taxon>Opuntia</taxon>
    </lineage>
</organism>
<evidence type="ECO:0000313" key="1">
    <source>
        <dbReference type="EMBL" id="MBA4673857.1"/>
    </source>
</evidence>
<protein>
    <submittedName>
        <fullName evidence="1">Uncharacterized protein</fullName>
    </submittedName>
</protein>
<reference evidence="1" key="2">
    <citation type="submission" date="2020-07" db="EMBL/GenBank/DDBJ databases">
        <authorList>
            <person name="Vera ALvarez R."/>
            <person name="Arias-Moreno D.M."/>
            <person name="Jimenez-Jacinto V."/>
            <person name="Jimenez-Bremont J.F."/>
            <person name="Swaminathan K."/>
            <person name="Moose S.P."/>
            <person name="Guerrero-Gonzalez M.L."/>
            <person name="Marino-Ramirez L."/>
            <person name="Landsman D."/>
            <person name="Rodriguez-Kessler M."/>
            <person name="Delgado-Sanchez P."/>
        </authorList>
    </citation>
    <scope>NUCLEOTIDE SEQUENCE</scope>
    <source>
        <tissue evidence="1">Cladode</tissue>
    </source>
</reference>